<dbReference type="STRING" id="356882.A0A423VRS3"/>
<reference evidence="3 4" key="1">
    <citation type="submission" date="2015-09" db="EMBL/GenBank/DDBJ databases">
        <title>Host preference determinants of Valsa canker pathogens revealed by comparative genomics.</title>
        <authorList>
            <person name="Yin Z."/>
            <person name="Huang L."/>
        </authorList>
    </citation>
    <scope>NUCLEOTIDE SEQUENCE [LARGE SCALE GENOMIC DNA]</scope>
    <source>
        <strain evidence="3 4">03-1</strain>
    </source>
</reference>
<organism evidence="3 4">
    <name type="scientific">Cytospora schulzeri</name>
    <dbReference type="NCBI Taxonomy" id="448051"/>
    <lineage>
        <taxon>Eukaryota</taxon>
        <taxon>Fungi</taxon>
        <taxon>Dikarya</taxon>
        <taxon>Ascomycota</taxon>
        <taxon>Pezizomycotina</taxon>
        <taxon>Sordariomycetes</taxon>
        <taxon>Sordariomycetidae</taxon>
        <taxon>Diaporthales</taxon>
        <taxon>Cytosporaceae</taxon>
        <taxon>Cytospora</taxon>
    </lineage>
</organism>
<feature type="compositionally biased region" description="Basic and acidic residues" evidence="2">
    <location>
        <begin position="214"/>
        <end position="223"/>
    </location>
</feature>
<dbReference type="Proteomes" id="UP000283895">
    <property type="component" value="Unassembled WGS sequence"/>
</dbReference>
<dbReference type="SUPFAM" id="SSF57997">
    <property type="entry name" value="Tropomyosin"/>
    <property type="match status" value="1"/>
</dbReference>
<evidence type="ECO:0000313" key="3">
    <source>
        <dbReference type="EMBL" id="ROV93632.1"/>
    </source>
</evidence>
<keyword evidence="1" id="KW-0175">Coiled coil</keyword>
<dbReference type="AlphaFoldDB" id="A0A423VRS3"/>
<comment type="caution">
    <text evidence="3">The sequence shown here is derived from an EMBL/GenBank/DDBJ whole genome shotgun (WGS) entry which is preliminary data.</text>
</comment>
<dbReference type="EMBL" id="LKEA01000044">
    <property type="protein sequence ID" value="ROV93632.1"/>
    <property type="molecule type" value="Genomic_DNA"/>
</dbReference>
<dbReference type="OrthoDB" id="5214100at2759"/>
<sequence length="693" mass="77938">MVTNGEPILLTGFDRDVQLQYDFNSRIFETFWLRRVYTNERSHILKSPGRCKPQEIRFGNNITVLLKACYHLRNFYKSPSFWAAVASGFGSMSAEVAKERASAFMDARKTFLHKGGPPDYISATTRAADDFMPFFESRSTQRPSASADDIWATAATFFSGMREKLVDSARITCEDDHPSYSAHTSARFAPQAGPRKRSPSPTSPDQPPSAKRRQFSDTPDRSDLSGPHARAPQSLPPLMTGKKVRGTARQDSCQTSSTTQDGTSPDVHFLQSAPERPVEFKIRGKAHIENFHSPSRDASDGTMEEHPSSYQQLRHAFMKLLDRVYILEQENKQREEARNAMDAKFASLEKRMEAFEAKPAQYDKTTLEMAKKPTSLDIQLQKTQMQLPDKSRAVQELKDRIESLEKQLDSKPQRPDGTQPFQEIQPMVESWEDRMITMESPTQCIASELTGMESKNAAEDKALVARVAALETRADTLDKHSFHKPAGQETLSMRLERQVTSLQTKLASVETRQEIDDKIGTLDGRINTLQEKITAVRKMVEGQSPLGDLLEKMQNHPTSESISEKIAQTEQALADMVEKRGKETLKHVEEYCNSARASTVCASSTRIDKLAEDLNTVTATLHDVQDTASRVQHDQPSINDPKALGRLDQLSSTVNGILEYEARLAMPDAVNDLFRRVECIEKVLRNLRDAYDG</sequence>
<feature type="compositionally biased region" description="Polar residues" evidence="2">
    <location>
        <begin position="249"/>
        <end position="263"/>
    </location>
</feature>
<evidence type="ECO:0000256" key="2">
    <source>
        <dbReference type="SAM" id="MobiDB-lite"/>
    </source>
</evidence>
<accession>A0A423VRS3</accession>
<keyword evidence="4" id="KW-1185">Reference proteome</keyword>
<proteinExistence type="predicted"/>
<evidence type="ECO:0000313" key="4">
    <source>
        <dbReference type="Proteomes" id="UP000283895"/>
    </source>
</evidence>
<feature type="region of interest" description="Disordered" evidence="2">
    <location>
        <begin position="177"/>
        <end position="271"/>
    </location>
</feature>
<evidence type="ECO:0000256" key="1">
    <source>
        <dbReference type="SAM" id="Coils"/>
    </source>
</evidence>
<protein>
    <submittedName>
        <fullName evidence="3">Uncharacterized protein</fullName>
    </submittedName>
</protein>
<name>A0A423VRS3_9PEZI</name>
<feature type="coiled-coil region" evidence="1">
    <location>
        <begin position="338"/>
        <end position="414"/>
    </location>
</feature>
<gene>
    <name evidence="3" type="ORF">VMCG_08087</name>
</gene>